<feature type="non-terminal residue" evidence="1">
    <location>
        <position position="1"/>
    </location>
</feature>
<evidence type="ECO:0000313" key="1">
    <source>
        <dbReference type="EMBL" id="EJW89571.1"/>
    </source>
</evidence>
<protein>
    <submittedName>
        <fullName evidence="1">Uncharacterized protein</fullName>
    </submittedName>
</protein>
<reference evidence="1" key="1">
    <citation type="journal article" date="2012" name="PLoS ONE">
        <title>Gene sets for utilization of primary and secondary nutrition supplies in the distal gut of endangered iberian lynx.</title>
        <authorList>
            <person name="Alcaide M."/>
            <person name="Messina E."/>
            <person name="Richter M."/>
            <person name="Bargiela R."/>
            <person name="Peplies J."/>
            <person name="Huws S.A."/>
            <person name="Newbold C.J."/>
            <person name="Golyshin P.N."/>
            <person name="Simon M.A."/>
            <person name="Lopez G."/>
            <person name="Yakimov M.M."/>
            <person name="Ferrer M."/>
        </authorList>
    </citation>
    <scope>NUCLEOTIDE SEQUENCE</scope>
</reference>
<name>J9F3W2_9ZZZZ</name>
<dbReference type="EMBL" id="AMCI01009389">
    <property type="protein sequence ID" value="EJW89571.1"/>
    <property type="molecule type" value="Genomic_DNA"/>
</dbReference>
<comment type="caution">
    <text evidence="1">The sequence shown here is derived from an EMBL/GenBank/DDBJ whole genome shotgun (WGS) entry which is preliminary data.</text>
</comment>
<proteinExistence type="predicted"/>
<organism evidence="1">
    <name type="scientific">gut metagenome</name>
    <dbReference type="NCBI Taxonomy" id="749906"/>
    <lineage>
        <taxon>unclassified sequences</taxon>
        <taxon>metagenomes</taxon>
        <taxon>organismal metagenomes</taxon>
    </lineage>
</organism>
<dbReference type="AlphaFoldDB" id="J9F3W2"/>
<gene>
    <name evidence="1" type="ORF">EVA_22322</name>
</gene>
<sequence>GRGMTEVRRNVYIPRDVGQTDGICEAKDTK</sequence>
<accession>J9F3W2</accession>